<feature type="signal peptide" evidence="2">
    <location>
        <begin position="1"/>
        <end position="21"/>
    </location>
</feature>
<protein>
    <submittedName>
        <fullName evidence="3">Uncharacterized protein</fullName>
    </submittedName>
</protein>
<sequence>MRASLTIPQILFIFSAALVRRCGPDGDRGGKNHESHRNHGGKTRESHRFVGWHDGELDGSHGSSVTEVGLVQGSVDVDDHRRCYSRAGCIVGLGSVGGLDDFGYDVWLCIGGGISDDGGSGGGGHGGDMVMVVESGHGDGGNGGRSEDHGGGYGVEMVVEKVNGSMCG</sequence>
<accession>W9R829</accession>
<keyword evidence="4" id="KW-1185">Reference proteome</keyword>
<feature type="region of interest" description="Disordered" evidence="1">
    <location>
        <begin position="25"/>
        <end position="47"/>
    </location>
</feature>
<name>W9R829_9ROSA</name>
<organism evidence="3 4">
    <name type="scientific">Morus notabilis</name>
    <dbReference type="NCBI Taxonomy" id="981085"/>
    <lineage>
        <taxon>Eukaryota</taxon>
        <taxon>Viridiplantae</taxon>
        <taxon>Streptophyta</taxon>
        <taxon>Embryophyta</taxon>
        <taxon>Tracheophyta</taxon>
        <taxon>Spermatophyta</taxon>
        <taxon>Magnoliopsida</taxon>
        <taxon>eudicotyledons</taxon>
        <taxon>Gunneridae</taxon>
        <taxon>Pentapetalae</taxon>
        <taxon>rosids</taxon>
        <taxon>fabids</taxon>
        <taxon>Rosales</taxon>
        <taxon>Moraceae</taxon>
        <taxon>Moreae</taxon>
        <taxon>Morus</taxon>
    </lineage>
</organism>
<feature type="chain" id="PRO_5004929313" evidence="2">
    <location>
        <begin position="22"/>
        <end position="168"/>
    </location>
</feature>
<evidence type="ECO:0000256" key="2">
    <source>
        <dbReference type="SAM" id="SignalP"/>
    </source>
</evidence>
<dbReference type="Proteomes" id="UP000030645">
    <property type="component" value="Unassembled WGS sequence"/>
</dbReference>
<evidence type="ECO:0000256" key="1">
    <source>
        <dbReference type="SAM" id="MobiDB-lite"/>
    </source>
</evidence>
<reference evidence="4" key="1">
    <citation type="submission" date="2013-01" db="EMBL/GenBank/DDBJ databases">
        <title>Draft Genome Sequence of a Mulberry Tree, Morus notabilis C.K. Schneid.</title>
        <authorList>
            <person name="He N."/>
            <person name="Zhao S."/>
        </authorList>
    </citation>
    <scope>NUCLEOTIDE SEQUENCE</scope>
</reference>
<proteinExistence type="predicted"/>
<dbReference type="EMBL" id="KE344346">
    <property type="protein sequence ID" value="EXB57410.1"/>
    <property type="molecule type" value="Genomic_DNA"/>
</dbReference>
<gene>
    <name evidence="3" type="ORF">L484_016463</name>
</gene>
<evidence type="ECO:0000313" key="4">
    <source>
        <dbReference type="Proteomes" id="UP000030645"/>
    </source>
</evidence>
<keyword evidence="2" id="KW-0732">Signal</keyword>
<dbReference type="AlphaFoldDB" id="W9R829"/>
<evidence type="ECO:0000313" key="3">
    <source>
        <dbReference type="EMBL" id="EXB57410.1"/>
    </source>
</evidence>